<dbReference type="Proteomes" id="UP001199469">
    <property type="component" value="Unassembled WGS sequence"/>
</dbReference>
<protein>
    <submittedName>
        <fullName evidence="3">Alpha/beta fold hydrolase</fullName>
    </submittedName>
</protein>
<comment type="caution">
    <text evidence="3">The sequence shown here is derived from an EMBL/GenBank/DDBJ whole genome shotgun (WGS) entry which is preliminary data.</text>
</comment>
<dbReference type="InterPro" id="IPR000073">
    <property type="entry name" value="AB_hydrolase_1"/>
</dbReference>
<dbReference type="InterPro" id="IPR029058">
    <property type="entry name" value="AB_hydrolase_fold"/>
</dbReference>
<keyword evidence="3" id="KW-0378">Hydrolase</keyword>
<evidence type="ECO:0000313" key="3">
    <source>
        <dbReference type="EMBL" id="MCD2194358.1"/>
    </source>
</evidence>
<accession>A0ABS8P7Z0</accession>
<dbReference type="PANTHER" id="PTHR43798:SF33">
    <property type="entry name" value="HYDROLASE, PUTATIVE (AFU_ORTHOLOGUE AFUA_2G14860)-RELATED"/>
    <property type="match status" value="1"/>
</dbReference>
<evidence type="ECO:0000256" key="1">
    <source>
        <dbReference type="SAM" id="MobiDB-lite"/>
    </source>
</evidence>
<feature type="region of interest" description="Disordered" evidence="1">
    <location>
        <begin position="1"/>
        <end position="40"/>
    </location>
</feature>
<reference evidence="3 4" key="1">
    <citation type="submission" date="2021-11" db="EMBL/GenBank/DDBJ databases">
        <title>Draft genome sequence of Actinomycetospora sp. SF1 isolated from the rhizosphere soil.</title>
        <authorList>
            <person name="Duangmal K."/>
            <person name="Chantavorakit T."/>
        </authorList>
    </citation>
    <scope>NUCLEOTIDE SEQUENCE [LARGE SCALE GENOMIC DNA]</scope>
    <source>
        <strain evidence="3 4">TBRC 5722</strain>
    </source>
</reference>
<dbReference type="PRINTS" id="PR00111">
    <property type="entry name" value="ABHYDROLASE"/>
</dbReference>
<dbReference type="GO" id="GO:0016787">
    <property type="term" value="F:hydrolase activity"/>
    <property type="evidence" value="ECO:0007669"/>
    <property type="project" value="UniProtKB-KW"/>
</dbReference>
<feature type="domain" description="AB hydrolase-1" evidence="2">
    <location>
        <begin position="80"/>
        <end position="330"/>
    </location>
</feature>
<gene>
    <name evidence="3" type="ORF">LQ327_13345</name>
</gene>
<dbReference type="Gene3D" id="3.40.50.1820">
    <property type="entry name" value="alpha/beta hydrolase"/>
    <property type="match status" value="1"/>
</dbReference>
<dbReference type="EMBL" id="JAJNDB010000002">
    <property type="protein sequence ID" value="MCD2194358.1"/>
    <property type="molecule type" value="Genomic_DNA"/>
</dbReference>
<dbReference type="InterPro" id="IPR050266">
    <property type="entry name" value="AB_hydrolase_sf"/>
</dbReference>
<evidence type="ECO:0000313" key="4">
    <source>
        <dbReference type="Proteomes" id="UP001199469"/>
    </source>
</evidence>
<organism evidence="3 4">
    <name type="scientific">Actinomycetospora endophytica</name>
    <dbReference type="NCBI Taxonomy" id="2291215"/>
    <lineage>
        <taxon>Bacteria</taxon>
        <taxon>Bacillati</taxon>
        <taxon>Actinomycetota</taxon>
        <taxon>Actinomycetes</taxon>
        <taxon>Pseudonocardiales</taxon>
        <taxon>Pseudonocardiaceae</taxon>
        <taxon>Actinomycetospora</taxon>
    </lineage>
</organism>
<keyword evidence="4" id="KW-1185">Reference proteome</keyword>
<proteinExistence type="predicted"/>
<sequence length="368" mass="38959">MTITLPRSGRPLTGGWPVSARRRAPRPPAPAPTAPLAPPAALGPIGDPTPHWPGRYVAVDGVALHVRETPRAPGSGHDGTVVYVHGLGGSSTNWTDLAGGLSSRWRGFAVDLPGFGRTDPLPTRDYSLRAHARTVAAFLRTLGEPVHLVGNSLGGAVALTLAADHPELVRTTTLVSPAVPDLRPAPARLGDGKMALAALPLLGARTRRELAAEDAGTRLRRTMRLCYADPDRVSEAAFAQAVAEAAERLDLPWVAEAMQRSFGGLVGTWFARGAGSLWATAARVATPTLVVWGEHDRLISVRKARRTVATVPRARLLRLPDVGHVAQMETPALVARAILGMDDAVADGRWDAPDRDTLTPEVCENVPG</sequence>
<dbReference type="RefSeq" id="WP_230734266.1">
    <property type="nucleotide sequence ID" value="NZ_JAJNDB010000002.1"/>
</dbReference>
<dbReference type="PANTHER" id="PTHR43798">
    <property type="entry name" value="MONOACYLGLYCEROL LIPASE"/>
    <property type="match status" value="1"/>
</dbReference>
<name>A0ABS8P7Z0_9PSEU</name>
<evidence type="ECO:0000259" key="2">
    <source>
        <dbReference type="Pfam" id="PF00561"/>
    </source>
</evidence>
<dbReference type="Pfam" id="PF00561">
    <property type="entry name" value="Abhydrolase_1"/>
    <property type="match status" value="1"/>
</dbReference>
<feature type="compositionally biased region" description="Pro residues" evidence="1">
    <location>
        <begin position="26"/>
        <end position="38"/>
    </location>
</feature>
<dbReference type="SUPFAM" id="SSF53474">
    <property type="entry name" value="alpha/beta-Hydrolases"/>
    <property type="match status" value="1"/>
</dbReference>